<evidence type="ECO:0000313" key="1">
    <source>
        <dbReference type="EMBL" id="PNT65361.1"/>
    </source>
</evidence>
<evidence type="ECO:0000313" key="3">
    <source>
        <dbReference type="Proteomes" id="UP000008810"/>
    </source>
</evidence>
<sequence length="30" mass="3288">MKIGGGNANPSAVYILRSMPKFLCGHHLQF</sequence>
<gene>
    <name evidence="1" type="ORF">BRADI_4g41246v3</name>
</gene>
<name>A0A2K2CTK5_BRADI</name>
<dbReference type="InParanoid" id="A0A2K2CTK5"/>
<dbReference type="Proteomes" id="UP000008810">
    <property type="component" value="Chromosome 4"/>
</dbReference>
<reference evidence="1" key="2">
    <citation type="submission" date="2017-06" db="EMBL/GenBank/DDBJ databases">
        <title>WGS assembly of Brachypodium distachyon.</title>
        <authorList>
            <consortium name="The International Brachypodium Initiative"/>
            <person name="Lucas S."/>
            <person name="Harmon-Smith M."/>
            <person name="Lail K."/>
            <person name="Tice H."/>
            <person name="Grimwood J."/>
            <person name="Bruce D."/>
            <person name="Barry K."/>
            <person name="Shu S."/>
            <person name="Lindquist E."/>
            <person name="Wang M."/>
            <person name="Pitluck S."/>
            <person name="Vogel J.P."/>
            <person name="Garvin D.F."/>
            <person name="Mockler T.C."/>
            <person name="Schmutz J."/>
            <person name="Rokhsar D."/>
            <person name="Bevan M.W."/>
        </authorList>
    </citation>
    <scope>NUCLEOTIDE SEQUENCE</scope>
    <source>
        <strain evidence="1">Bd21</strain>
    </source>
</reference>
<keyword evidence="3" id="KW-1185">Reference proteome</keyword>
<dbReference type="EnsemblPlants" id="PNT65361">
    <property type="protein sequence ID" value="PNT65361"/>
    <property type="gene ID" value="BRADI_4g41246v3"/>
</dbReference>
<organism evidence="1">
    <name type="scientific">Brachypodium distachyon</name>
    <name type="common">Purple false brome</name>
    <name type="synonym">Trachynia distachya</name>
    <dbReference type="NCBI Taxonomy" id="15368"/>
    <lineage>
        <taxon>Eukaryota</taxon>
        <taxon>Viridiplantae</taxon>
        <taxon>Streptophyta</taxon>
        <taxon>Embryophyta</taxon>
        <taxon>Tracheophyta</taxon>
        <taxon>Spermatophyta</taxon>
        <taxon>Magnoliopsida</taxon>
        <taxon>Liliopsida</taxon>
        <taxon>Poales</taxon>
        <taxon>Poaceae</taxon>
        <taxon>BOP clade</taxon>
        <taxon>Pooideae</taxon>
        <taxon>Stipodae</taxon>
        <taxon>Brachypodieae</taxon>
        <taxon>Brachypodium</taxon>
    </lineage>
</organism>
<dbReference type="Gramene" id="PNT65361">
    <property type="protein sequence ID" value="PNT65361"/>
    <property type="gene ID" value="BRADI_4g41246v3"/>
</dbReference>
<accession>A0A2K2CTK5</accession>
<reference evidence="1 2" key="1">
    <citation type="journal article" date="2010" name="Nature">
        <title>Genome sequencing and analysis of the model grass Brachypodium distachyon.</title>
        <authorList>
            <consortium name="International Brachypodium Initiative"/>
        </authorList>
    </citation>
    <scope>NUCLEOTIDE SEQUENCE [LARGE SCALE GENOMIC DNA]</scope>
    <source>
        <strain evidence="1 2">Bd21</strain>
    </source>
</reference>
<dbReference type="AlphaFoldDB" id="A0A2K2CTK5"/>
<protein>
    <submittedName>
        <fullName evidence="1 2">Uncharacterized protein</fullName>
    </submittedName>
</protein>
<reference evidence="2" key="3">
    <citation type="submission" date="2018-08" db="UniProtKB">
        <authorList>
            <consortium name="EnsemblPlants"/>
        </authorList>
    </citation>
    <scope>IDENTIFICATION</scope>
    <source>
        <strain evidence="2">cv. Bd21</strain>
    </source>
</reference>
<proteinExistence type="predicted"/>
<evidence type="ECO:0000313" key="2">
    <source>
        <dbReference type="EnsemblPlants" id="PNT65361"/>
    </source>
</evidence>
<dbReference type="EMBL" id="CM000883">
    <property type="protein sequence ID" value="PNT65361.1"/>
    <property type="molecule type" value="Genomic_DNA"/>
</dbReference>